<dbReference type="EMBL" id="MF403008">
    <property type="protein sequence ID" value="AUZ95124.1"/>
    <property type="molecule type" value="Genomic_DNA"/>
</dbReference>
<dbReference type="KEGG" id="vg:40088368"/>
<accession>A0A2L0V004</accession>
<dbReference type="GeneID" id="40088368"/>
<reference evidence="1 2" key="1">
    <citation type="submission" date="2017-06" db="EMBL/GenBank/DDBJ databases">
        <authorList>
            <person name="Kim H.J."/>
            <person name="Triplett B.A."/>
        </authorList>
    </citation>
    <scope>NUCLEOTIDE SEQUENCE [LARGE SCALE GENOMIC DNA]</scope>
</reference>
<dbReference type="RefSeq" id="YP_009612030.1">
    <property type="nucleotide sequence ID" value="NC_042013.1"/>
</dbReference>
<evidence type="ECO:0000313" key="2">
    <source>
        <dbReference type="Proteomes" id="UP000223025"/>
    </source>
</evidence>
<dbReference type="Proteomes" id="UP000223025">
    <property type="component" value="Segment"/>
</dbReference>
<evidence type="ECO:0000313" key="1">
    <source>
        <dbReference type="EMBL" id="AUZ95124.1"/>
    </source>
</evidence>
<proteinExistence type="predicted"/>
<organism evidence="1 2">
    <name type="scientific">Agrobacterium phage Atu_ph07</name>
    <dbReference type="NCBI Taxonomy" id="2024264"/>
    <lineage>
        <taxon>Viruses</taxon>
        <taxon>Duplodnaviria</taxon>
        <taxon>Heunggongvirae</taxon>
        <taxon>Uroviricota</taxon>
        <taxon>Caudoviricetes</taxon>
        <taxon>Polybotosvirus</taxon>
        <taxon>Polybotosvirus Atuph07</taxon>
    </lineage>
</organism>
<name>A0A2L0V004_9CAUD</name>
<protein>
    <submittedName>
        <fullName evidence="1">Uncharacterized protein</fullName>
    </submittedName>
</protein>
<sequence length="58" mass="6474">MRSLEISDLVPIGNVPHGIKIVLNSENIYHLTVIKTGSVESIICKTWGELLSEVEQLR</sequence>
<keyword evidence="2" id="KW-1185">Reference proteome</keyword>